<comment type="caution">
    <text evidence="5">The sequence shown here is derived from an EMBL/GenBank/DDBJ whole genome shotgun (WGS) entry which is preliminary data.</text>
</comment>
<keyword evidence="6" id="KW-1185">Reference proteome</keyword>
<dbReference type="PANTHER" id="PTHR12775:SF0">
    <property type="entry name" value="REPLICATION TERMINATION FACTOR 2"/>
    <property type="match status" value="1"/>
</dbReference>
<dbReference type="InterPro" id="IPR027799">
    <property type="entry name" value="Rtf2_RING-finger"/>
</dbReference>
<comment type="similarity">
    <text evidence="1">Belongs to the rtf2 family.</text>
</comment>
<evidence type="ECO:0000256" key="3">
    <source>
        <dbReference type="ARBA" id="ARBA00030367"/>
    </source>
</evidence>
<evidence type="ECO:0000256" key="4">
    <source>
        <dbReference type="SAM" id="MobiDB-lite"/>
    </source>
</evidence>
<gene>
    <name evidence="5" type="ORF">BOX15_Mlig021736g2</name>
</gene>
<dbReference type="AlphaFoldDB" id="A0A267H981"/>
<dbReference type="Proteomes" id="UP000215902">
    <property type="component" value="Unassembled WGS sequence"/>
</dbReference>
<feature type="region of interest" description="Disordered" evidence="4">
    <location>
        <begin position="200"/>
        <end position="255"/>
    </location>
</feature>
<evidence type="ECO:0000256" key="1">
    <source>
        <dbReference type="ARBA" id="ARBA00009885"/>
    </source>
</evidence>
<organism evidence="5 6">
    <name type="scientific">Macrostomum lignano</name>
    <dbReference type="NCBI Taxonomy" id="282301"/>
    <lineage>
        <taxon>Eukaryota</taxon>
        <taxon>Metazoa</taxon>
        <taxon>Spiralia</taxon>
        <taxon>Lophotrochozoa</taxon>
        <taxon>Platyhelminthes</taxon>
        <taxon>Rhabditophora</taxon>
        <taxon>Macrostomorpha</taxon>
        <taxon>Macrostomida</taxon>
        <taxon>Macrostomidae</taxon>
        <taxon>Macrostomum</taxon>
    </lineage>
</organism>
<dbReference type="GO" id="GO:0005634">
    <property type="term" value="C:nucleus"/>
    <property type="evidence" value="ECO:0007669"/>
    <property type="project" value="TreeGrafter"/>
</dbReference>
<accession>A0A267H981</accession>
<name>A0A267H981_9PLAT</name>
<dbReference type="GO" id="GO:0006274">
    <property type="term" value="P:DNA replication termination"/>
    <property type="evidence" value="ECO:0007669"/>
    <property type="project" value="TreeGrafter"/>
</dbReference>
<dbReference type="EMBL" id="NIVC01000013">
    <property type="protein sequence ID" value="PAA94234.1"/>
    <property type="molecule type" value="Genomic_DNA"/>
</dbReference>
<dbReference type="PANTHER" id="PTHR12775">
    <property type="entry name" value="PROTEIN C20ORF43 HOMOLOG"/>
    <property type="match status" value="1"/>
</dbReference>
<protein>
    <recommendedName>
        <fullName evidence="2">Replication termination factor 2</fullName>
    </recommendedName>
    <alternativeName>
        <fullName evidence="3">Replication termination factor 2 domain-containing protein 1</fullName>
    </alternativeName>
</protein>
<evidence type="ECO:0000256" key="2">
    <source>
        <dbReference type="ARBA" id="ARBA00015157"/>
    </source>
</evidence>
<evidence type="ECO:0000313" key="5">
    <source>
        <dbReference type="EMBL" id="PAA94234.1"/>
    </source>
</evidence>
<dbReference type="Pfam" id="PF04641">
    <property type="entry name" value="Rtf2"/>
    <property type="match status" value="1"/>
</dbReference>
<dbReference type="InterPro" id="IPR006735">
    <property type="entry name" value="Rtf2"/>
</dbReference>
<reference evidence="5 6" key="1">
    <citation type="submission" date="2017-06" db="EMBL/GenBank/DDBJ databases">
        <title>A platform for efficient transgenesis in Macrostomum lignano, a flatworm model organism for stem cell research.</title>
        <authorList>
            <person name="Berezikov E."/>
        </authorList>
    </citation>
    <scope>NUCLEOTIDE SEQUENCE [LARGE SCALE GENOMIC DNA]</scope>
    <source>
        <strain evidence="5">DV1</strain>
        <tissue evidence="5">Whole organism</tissue>
    </source>
</reference>
<dbReference type="CDD" id="cd16653">
    <property type="entry name" value="RING-like_Rtf2"/>
    <property type="match status" value="1"/>
</dbReference>
<dbReference type="STRING" id="282301.A0A267H981"/>
<feature type="compositionally biased region" description="Low complexity" evidence="4">
    <location>
        <begin position="210"/>
        <end position="222"/>
    </location>
</feature>
<proteinExistence type="inferred from homology"/>
<sequence length="287" mass="30567">MGGDGGSIPKRIELVRSRQKPEQVAKEAELAARWRHCQLSQELLNRPIVACHLGRMYNKTAALEFLLDREKYGTSGAFEHIRSLRDLRELKLADNPEGQEKAASSSAAGAGAAAASAASPFACPLSGVEMNGRFRFVFPWSCGCALAEKAVDQLLKSAPNRQSLACPSCQQPDAMSDLIVLNPATDAEVAAASEAMVARKRKLRQESKSNKSSKSAAAAPAAAKRKQQPAESASASSTGSKIARPSGSSIQNNPKASAALKSLLTSSKEAKAQDKAHWVTFNPGYFR</sequence>
<evidence type="ECO:0000313" key="6">
    <source>
        <dbReference type="Proteomes" id="UP000215902"/>
    </source>
</evidence>
<feature type="compositionally biased region" description="Polar residues" evidence="4">
    <location>
        <begin position="229"/>
        <end position="254"/>
    </location>
</feature>
<dbReference type="OrthoDB" id="247013at2759"/>